<protein>
    <submittedName>
        <fullName evidence="1">Uncharacterized protein</fullName>
    </submittedName>
</protein>
<dbReference type="EMBL" id="KZ826355">
    <property type="protein sequence ID" value="PYI05807.1"/>
    <property type="molecule type" value="Genomic_DNA"/>
</dbReference>
<evidence type="ECO:0000313" key="1">
    <source>
        <dbReference type="EMBL" id="PYI05807.1"/>
    </source>
</evidence>
<dbReference type="AlphaFoldDB" id="A0A319E6S3"/>
<organism evidence="1 2">
    <name type="scientific">Aspergillus sclerotiicarbonarius (strain CBS 121057 / IBT 28362)</name>
    <dbReference type="NCBI Taxonomy" id="1448318"/>
    <lineage>
        <taxon>Eukaryota</taxon>
        <taxon>Fungi</taxon>
        <taxon>Dikarya</taxon>
        <taxon>Ascomycota</taxon>
        <taxon>Pezizomycotina</taxon>
        <taxon>Eurotiomycetes</taxon>
        <taxon>Eurotiomycetidae</taxon>
        <taxon>Eurotiales</taxon>
        <taxon>Aspergillaceae</taxon>
        <taxon>Aspergillus</taxon>
        <taxon>Aspergillus subgen. Circumdati</taxon>
    </lineage>
</organism>
<evidence type="ECO:0000313" key="2">
    <source>
        <dbReference type="Proteomes" id="UP000248423"/>
    </source>
</evidence>
<keyword evidence="2" id="KW-1185">Reference proteome</keyword>
<dbReference type="Proteomes" id="UP000248423">
    <property type="component" value="Unassembled WGS sequence"/>
</dbReference>
<accession>A0A319E6S3</accession>
<gene>
    <name evidence="1" type="ORF">BO78DRAFT_142032</name>
</gene>
<dbReference type="VEuPathDB" id="FungiDB:BO78DRAFT_142032"/>
<name>A0A319E6S3_ASPSB</name>
<sequence length="107" mass="12130">MKPKPDDTLTPQPRYAIPIPRLIQEKASWFTIQRGRANLQRSSRDFYLRPSSHPLILFFFSSTTPVWRESSSSSLSSPPHSSYLHLLSLPSPSSPFFLPPANSFGEI</sequence>
<proteinExistence type="predicted"/>
<reference evidence="1 2" key="1">
    <citation type="submission" date="2018-02" db="EMBL/GenBank/DDBJ databases">
        <title>The genomes of Aspergillus section Nigri reveals drivers in fungal speciation.</title>
        <authorList>
            <consortium name="DOE Joint Genome Institute"/>
            <person name="Vesth T.C."/>
            <person name="Nybo J."/>
            <person name="Theobald S."/>
            <person name="Brandl J."/>
            <person name="Frisvad J.C."/>
            <person name="Nielsen K.F."/>
            <person name="Lyhne E.K."/>
            <person name="Kogle M.E."/>
            <person name="Kuo A."/>
            <person name="Riley R."/>
            <person name="Clum A."/>
            <person name="Nolan M."/>
            <person name="Lipzen A."/>
            <person name="Salamov A."/>
            <person name="Henrissat B."/>
            <person name="Wiebenga A."/>
            <person name="De vries R.P."/>
            <person name="Grigoriev I.V."/>
            <person name="Mortensen U.H."/>
            <person name="Andersen M.R."/>
            <person name="Baker S.E."/>
        </authorList>
    </citation>
    <scope>NUCLEOTIDE SEQUENCE [LARGE SCALE GENOMIC DNA]</scope>
    <source>
        <strain evidence="1 2">CBS 121057</strain>
    </source>
</reference>